<gene>
    <name evidence="2" type="primary">LOC102587180</name>
</gene>
<protein>
    <submittedName>
        <fullName evidence="2">Fimbrin</fullName>
    </submittedName>
</protein>
<dbReference type="OrthoDB" id="431378at2759"/>
<reference evidence="2" key="2">
    <citation type="submission" date="2015-06" db="UniProtKB">
        <authorList>
            <consortium name="EnsemblPlants"/>
        </authorList>
    </citation>
    <scope>IDENTIFICATION</scope>
    <source>
        <strain evidence="2">DM1-3 516 R44</strain>
    </source>
</reference>
<dbReference type="Gramene" id="PGSC0003DMT400051830">
    <property type="protein sequence ID" value="PGSC0003DMT400051830"/>
    <property type="gene ID" value="PGSC0003DMG401020115"/>
</dbReference>
<dbReference type="ExpressionAtlas" id="M1BSA2">
    <property type="expression patterns" value="baseline and differential"/>
</dbReference>
<evidence type="ECO:0000313" key="2">
    <source>
        <dbReference type="EnsemblPlants" id="PGSC0003DMT400051830"/>
    </source>
</evidence>
<feature type="region of interest" description="Disordered" evidence="1">
    <location>
        <begin position="23"/>
        <end position="55"/>
    </location>
</feature>
<reference evidence="3" key="1">
    <citation type="journal article" date="2011" name="Nature">
        <title>Genome sequence and analysis of the tuber crop potato.</title>
        <authorList>
            <consortium name="The Potato Genome Sequencing Consortium"/>
        </authorList>
    </citation>
    <scope>NUCLEOTIDE SEQUENCE [LARGE SCALE GENOMIC DNA]</scope>
    <source>
        <strain evidence="3">cv. DM1-3 516 R44</strain>
    </source>
</reference>
<name>M1BSA2_SOLTU</name>
<sequence>MMLTLTASIMYWHLKQPMEDQISISDSDSSSVDTISTSTLDDTASECSMDDNSNR</sequence>
<feature type="compositionally biased region" description="Low complexity" evidence="1">
    <location>
        <begin position="23"/>
        <end position="42"/>
    </location>
</feature>
<accession>M1BSA2</accession>
<evidence type="ECO:0000256" key="1">
    <source>
        <dbReference type="SAM" id="MobiDB-lite"/>
    </source>
</evidence>
<dbReference type="AlphaFoldDB" id="M1BSA2"/>
<organism evidence="2 3">
    <name type="scientific">Solanum tuberosum</name>
    <name type="common">Potato</name>
    <dbReference type="NCBI Taxonomy" id="4113"/>
    <lineage>
        <taxon>Eukaryota</taxon>
        <taxon>Viridiplantae</taxon>
        <taxon>Streptophyta</taxon>
        <taxon>Embryophyta</taxon>
        <taxon>Tracheophyta</taxon>
        <taxon>Spermatophyta</taxon>
        <taxon>Magnoliopsida</taxon>
        <taxon>eudicotyledons</taxon>
        <taxon>Gunneridae</taxon>
        <taxon>Pentapetalae</taxon>
        <taxon>asterids</taxon>
        <taxon>lamiids</taxon>
        <taxon>Solanales</taxon>
        <taxon>Solanaceae</taxon>
        <taxon>Solanoideae</taxon>
        <taxon>Solaneae</taxon>
        <taxon>Solanum</taxon>
    </lineage>
</organism>
<evidence type="ECO:0000313" key="3">
    <source>
        <dbReference type="Proteomes" id="UP000011115"/>
    </source>
</evidence>
<keyword evidence="3" id="KW-1185">Reference proteome</keyword>
<dbReference type="HOGENOM" id="CLU_191016_0_0_1"/>
<dbReference type="Proteomes" id="UP000011115">
    <property type="component" value="Unassembled WGS sequence"/>
</dbReference>
<dbReference type="EnsemblPlants" id="PGSC0003DMT400051830">
    <property type="protein sequence ID" value="PGSC0003DMT400051830"/>
    <property type="gene ID" value="PGSC0003DMG401020115"/>
</dbReference>
<proteinExistence type="predicted"/>